<protein>
    <recommendedName>
        <fullName evidence="3">Glycosyltransferase family 25 protein</fullName>
    </recommendedName>
</protein>
<dbReference type="RefSeq" id="WP_125326739.1">
    <property type="nucleotide sequence ID" value="NZ_CP034328.1"/>
</dbReference>
<dbReference type="EMBL" id="CP034328">
    <property type="protein sequence ID" value="AZL60547.1"/>
    <property type="molecule type" value="Genomic_DNA"/>
</dbReference>
<organism evidence="1 2">
    <name type="scientific">Tabrizicola piscis</name>
    <dbReference type="NCBI Taxonomy" id="2494374"/>
    <lineage>
        <taxon>Bacteria</taxon>
        <taxon>Pseudomonadati</taxon>
        <taxon>Pseudomonadota</taxon>
        <taxon>Alphaproteobacteria</taxon>
        <taxon>Rhodobacterales</taxon>
        <taxon>Paracoccaceae</taxon>
        <taxon>Tabrizicola</taxon>
    </lineage>
</organism>
<accession>A0A3S8UA91</accession>
<sequence length="273" mass="30648">MNSPSHARLDLRDIPAAIVNLPSQTLRREHMTALFTGLGIQHQFVDGVSKHGKKRNVAAAMIKAHDAFPAAPFLICEDDLLLMQPDVILPAPPADADIIYLAKSDHGCLPDRPEYTKLYRHRAYGGLALAEAYNEDYLRLSSMISAIAVLILSERGRLRYREELRKAYNRETAIDIRYAFAMPDLRVYAPRLPLFAEDMALQPGPKRNEERRLITHTPLPVSYEGERRISEGRLFRIDVCARRNPANGALEWEVVQAWPNLGAGEGSAAEDPD</sequence>
<name>A0A3S8UA91_9RHOB</name>
<evidence type="ECO:0000313" key="1">
    <source>
        <dbReference type="EMBL" id="AZL60547.1"/>
    </source>
</evidence>
<evidence type="ECO:0000313" key="2">
    <source>
        <dbReference type="Proteomes" id="UP000282002"/>
    </source>
</evidence>
<keyword evidence="2" id="KW-1185">Reference proteome</keyword>
<dbReference type="AlphaFoldDB" id="A0A3S8UA91"/>
<dbReference type="Proteomes" id="UP000282002">
    <property type="component" value="Chromosome"/>
</dbReference>
<evidence type="ECO:0008006" key="3">
    <source>
        <dbReference type="Google" id="ProtNLM"/>
    </source>
</evidence>
<proteinExistence type="predicted"/>
<dbReference type="KEGG" id="taw:EI545_17980"/>
<reference evidence="1 2" key="1">
    <citation type="submission" date="2018-12" db="EMBL/GenBank/DDBJ databases">
        <title>Complete genome sequencing of Tabrizicola sp. K13M18.</title>
        <authorList>
            <person name="Bae J.-W."/>
        </authorList>
    </citation>
    <scope>NUCLEOTIDE SEQUENCE [LARGE SCALE GENOMIC DNA]</scope>
    <source>
        <strain evidence="1 2">K13M18</strain>
    </source>
</reference>
<gene>
    <name evidence="1" type="ORF">EI545_17980</name>
</gene>
<dbReference type="OrthoDB" id="7860481at2"/>